<dbReference type="OrthoDB" id="9990384at2759"/>
<dbReference type="GO" id="GO:0007156">
    <property type="term" value="P:homophilic cell adhesion via plasma membrane adhesion molecules"/>
    <property type="evidence" value="ECO:0007669"/>
    <property type="project" value="InterPro"/>
</dbReference>
<evidence type="ECO:0000256" key="4">
    <source>
        <dbReference type="ARBA" id="ARBA00023136"/>
    </source>
</evidence>
<reference evidence="8 9" key="1">
    <citation type="submission" date="2020-02" db="EMBL/GenBank/DDBJ databases">
        <title>Bird 10,000 Genomes (B10K) Project - Family phase.</title>
        <authorList>
            <person name="Zhang G."/>
        </authorList>
    </citation>
    <scope>NUCLEOTIDE SEQUENCE [LARGE SCALE GENOMIC DNA]</scope>
    <source>
        <strain evidence="8">B10K-DU-002-70</strain>
        <tissue evidence="8">Muscle</tissue>
    </source>
</reference>
<evidence type="ECO:0000256" key="3">
    <source>
        <dbReference type="ARBA" id="ARBA00022989"/>
    </source>
</evidence>
<keyword evidence="9" id="KW-1185">Reference proteome</keyword>
<dbReference type="PANTHER" id="PTHR24028:SF133">
    <property type="entry name" value="PROTOCADHERIN ALPHA-4"/>
    <property type="match status" value="1"/>
</dbReference>
<dbReference type="GO" id="GO:0005886">
    <property type="term" value="C:plasma membrane"/>
    <property type="evidence" value="ECO:0007669"/>
    <property type="project" value="TreeGrafter"/>
</dbReference>
<evidence type="ECO:0000256" key="1">
    <source>
        <dbReference type="ARBA" id="ARBA00004167"/>
    </source>
</evidence>
<keyword evidence="4" id="KW-0472">Membrane</keyword>
<evidence type="ECO:0000256" key="6">
    <source>
        <dbReference type="PROSITE-ProRule" id="PRU00043"/>
    </source>
</evidence>
<keyword evidence="2" id="KW-0812">Transmembrane</keyword>
<feature type="domain" description="Cadherin" evidence="7">
    <location>
        <begin position="1"/>
        <end position="56"/>
    </location>
</feature>
<evidence type="ECO:0000256" key="5">
    <source>
        <dbReference type="ARBA" id="ARBA00023180"/>
    </source>
</evidence>
<dbReference type="Proteomes" id="UP000539032">
    <property type="component" value="Unassembled WGS sequence"/>
</dbReference>
<dbReference type="PROSITE" id="PS50268">
    <property type="entry name" value="CADHERIN_2"/>
    <property type="match status" value="1"/>
</dbReference>
<dbReference type="CDD" id="cd11304">
    <property type="entry name" value="Cadherin_repeat"/>
    <property type="match status" value="1"/>
</dbReference>
<dbReference type="Gene3D" id="2.60.40.60">
    <property type="entry name" value="Cadherins"/>
    <property type="match status" value="1"/>
</dbReference>
<comment type="subcellular location">
    <subcellularLocation>
        <location evidence="1">Membrane</location>
        <topology evidence="1">Single-pass membrane protein</topology>
    </subcellularLocation>
</comment>
<comment type="caution">
    <text evidence="8">The sequence shown here is derived from an EMBL/GenBank/DDBJ whole genome shotgun (WGS) entry which is preliminary data.</text>
</comment>
<evidence type="ECO:0000256" key="2">
    <source>
        <dbReference type="ARBA" id="ARBA00022692"/>
    </source>
</evidence>
<keyword evidence="5" id="KW-0325">Glycoprotein</keyword>
<gene>
    <name evidence="8" type="primary">Pcdha2</name>
    <name evidence="8" type="ORF">SCOUMB_R13293</name>
</gene>
<keyword evidence="6" id="KW-0106">Calcium</keyword>
<dbReference type="AlphaFoldDB" id="A0A7L4IEB0"/>
<accession>A0A7L4IEB0</accession>
<dbReference type="PANTHER" id="PTHR24028">
    <property type="entry name" value="CADHERIN-87A"/>
    <property type="match status" value="1"/>
</dbReference>
<evidence type="ECO:0000259" key="7">
    <source>
        <dbReference type="PROSITE" id="PS50268"/>
    </source>
</evidence>
<evidence type="ECO:0000313" key="8">
    <source>
        <dbReference type="EMBL" id="NXX63989.1"/>
    </source>
</evidence>
<name>A0A7L4IEB0_SCOUM</name>
<dbReference type="EMBL" id="VZTL01158752">
    <property type="protein sequence ID" value="NXX63989.1"/>
    <property type="molecule type" value="Genomic_DNA"/>
</dbReference>
<feature type="non-terminal residue" evidence="8">
    <location>
        <position position="1"/>
    </location>
</feature>
<sequence>LTFTASNSFPPKGLNIFILNPGTGDIRLKGALDFEDVRSYELQIEATDGGTPPLSGHCKV</sequence>
<dbReference type="SUPFAM" id="SSF49313">
    <property type="entry name" value="Cadherin-like"/>
    <property type="match status" value="1"/>
</dbReference>
<organism evidence="8 9">
    <name type="scientific">Scopus umbretta</name>
    <name type="common">Hammerkop</name>
    <dbReference type="NCBI Taxonomy" id="33581"/>
    <lineage>
        <taxon>Eukaryota</taxon>
        <taxon>Metazoa</taxon>
        <taxon>Chordata</taxon>
        <taxon>Craniata</taxon>
        <taxon>Vertebrata</taxon>
        <taxon>Euteleostomi</taxon>
        <taxon>Archelosauria</taxon>
        <taxon>Archosauria</taxon>
        <taxon>Dinosauria</taxon>
        <taxon>Saurischia</taxon>
        <taxon>Theropoda</taxon>
        <taxon>Coelurosauria</taxon>
        <taxon>Aves</taxon>
        <taxon>Neognathae</taxon>
        <taxon>Neoaves</taxon>
        <taxon>Aequornithes</taxon>
        <taxon>Pelecaniformes</taxon>
        <taxon>Scopidae</taxon>
        <taxon>Scopus</taxon>
    </lineage>
</organism>
<feature type="non-terminal residue" evidence="8">
    <location>
        <position position="60"/>
    </location>
</feature>
<keyword evidence="3" id="KW-1133">Transmembrane helix</keyword>
<dbReference type="InterPro" id="IPR015919">
    <property type="entry name" value="Cadherin-like_sf"/>
</dbReference>
<dbReference type="InterPro" id="IPR002126">
    <property type="entry name" value="Cadherin-like_dom"/>
</dbReference>
<proteinExistence type="predicted"/>
<dbReference type="GO" id="GO:0005509">
    <property type="term" value="F:calcium ion binding"/>
    <property type="evidence" value="ECO:0007669"/>
    <property type="project" value="UniProtKB-UniRule"/>
</dbReference>
<dbReference type="InterPro" id="IPR050174">
    <property type="entry name" value="Protocadherin/Cadherin-CA"/>
</dbReference>
<protein>
    <submittedName>
        <fullName evidence="8">PCDA2 protein</fullName>
    </submittedName>
</protein>
<evidence type="ECO:0000313" key="9">
    <source>
        <dbReference type="Proteomes" id="UP000539032"/>
    </source>
</evidence>
<dbReference type="Pfam" id="PF00028">
    <property type="entry name" value="Cadherin"/>
    <property type="match status" value="1"/>
</dbReference>